<comment type="similarity">
    <text evidence="6">Belongs to the Vsr family.</text>
</comment>
<evidence type="ECO:0000256" key="2">
    <source>
        <dbReference type="ARBA" id="ARBA00022759"/>
    </source>
</evidence>
<dbReference type="Pfam" id="PF03852">
    <property type="entry name" value="Vsr"/>
    <property type="match status" value="1"/>
</dbReference>
<dbReference type="InterPro" id="IPR011335">
    <property type="entry name" value="Restrct_endonuc-II-like"/>
</dbReference>
<sequence>MTRSEMMARIGGKDTKPEMLVRRGLHARGLRYRLHVGGLPGRPDIVLPRFRSVIFVHGCFWHAHEGCRYFRIPGTRSEFWTAKLLGNHQRDIAKVDQLKRDGWRVLTVWECATKSNSVDFLLNAIVSWLQGSDLVGEISGEIPRGNEKSPHR</sequence>
<evidence type="ECO:0000256" key="5">
    <source>
        <dbReference type="ARBA" id="ARBA00023204"/>
    </source>
</evidence>
<reference evidence="7 8" key="1">
    <citation type="submission" date="2019-01" db="EMBL/GenBank/DDBJ databases">
        <title>Sinorhodobacter populi sp. nov. isolated from the symptomatic bark tissue of Populus euramericana canker.</title>
        <authorList>
            <person name="Xu G."/>
        </authorList>
    </citation>
    <scope>NUCLEOTIDE SEQUENCE [LARGE SCALE GENOMIC DNA]</scope>
    <source>
        <strain evidence="7 8">SK2B-1</strain>
    </source>
</reference>
<comment type="caution">
    <text evidence="7">The sequence shown here is derived from an EMBL/GenBank/DDBJ whole genome shotgun (WGS) entry which is preliminary data.</text>
</comment>
<keyword evidence="2 7" id="KW-0255">Endonuclease</keyword>
<dbReference type="CDD" id="cd00221">
    <property type="entry name" value="Vsr"/>
    <property type="match status" value="1"/>
</dbReference>
<evidence type="ECO:0000256" key="3">
    <source>
        <dbReference type="ARBA" id="ARBA00022763"/>
    </source>
</evidence>
<dbReference type="InterPro" id="IPR004603">
    <property type="entry name" value="DNA_mismatch_endonuc_vsr"/>
</dbReference>
<evidence type="ECO:0000313" key="7">
    <source>
        <dbReference type="EMBL" id="RWR16814.1"/>
    </source>
</evidence>
<evidence type="ECO:0000313" key="8">
    <source>
        <dbReference type="Proteomes" id="UP000284476"/>
    </source>
</evidence>
<dbReference type="GO" id="GO:0016787">
    <property type="term" value="F:hydrolase activity"/>
    <property type="evidence" value="ECO:0007669"/>
    <property type="project" value="UniProtKB-KW"/>
</dbReference>
<proteinExistence type="inferred from homology"/>
<dbReference type="AlphaFoldDB" id="A0A443J8K3"/>
<dbReference type="GO" id="GO:0004519">
    <property type="term" value="F:endonuclease activity"/>
    <property type="evidence" value="ECO:0007669"/>
    <property type="project" value="UniProtKB-KW"/>
</dbReference>
<accession>A0A443J8K3</accession>
<keyword evidence="3" id="KW-0227">DNA damage</keyword>
<gene>
    <name evidence="7" type="primary">vsr</name>
    <name evidence="7" type="ORF">D2T30_20620</name>
</gene>
<dbReference type="Gene3D" id="3.40.960.10">
    <property type="entry name" value="VSR Endonuclease"/>
    <property type="match status" value="1"/>
</dbReference>
<dbReference type="EMBL" id="SAUZ01000036">
    <property type="protein sequence ID" value="RWR16814.1"/>
    <property type="molecule type" value="Genomic_DNA"/>
</dbReference>
<keyword evidence="1" id="KW-0540">Nuclease</keyword>
<dbReference type="NCBIfam" id="TIGR00632">
    <property type="entry name" value="vsr"/>
    <property type="match status" value="1"/>
</dbReference>
<keyword evidence="5" id="KW-0234">DNA repair</keyword>
<organism evidence="7 8">
    <name type="scientific">Paenirhodobacter populi</name>
    <dbReference type="NCBI Taxonomy" id="2306993"/>
    <lineage>
        <taxon>Bacteria</taxon>
        <taxon>Pseudomonadati</taxon>
        <taxon>Pseudomonadota</taxon>
        <taxon>Alphaproteobacteria</taxon>
        <taxon>Rhodobacterales</taxon>
        <taxon>Rhodobacter group</taxon>
        <taxon>Paenirhodobacter</taxon>
    </lineage>
</organism>
<evidence type="ECO:0000256" key="4">
    <source>
        <dbReference type="ARBA" id="ARBA00022801"/>
    </source>
</evidence>
<protein>
    <submittedName>
        <fullName evidence="7">DNA mismatch endonuclease Vsr</fullName>
    </submittedName>
</protein>
<dbReference type="GO" id="GO:0006298">
    <property type="term" value="P:mismatch repair"/>
    <property type="evidence" value="ECO:0007669"/>
    <property type="project" value="InterPro"/>
</dbReference>
<reference evidence="7 8" key="2">
    <citation type="submission" date="2019-01" db="EMBL/GenBank/DDBJ databases">
        <authorList>
            <person name="Li Y."/>
        </authorList>
    </citation>
    <scope>NUCLEOTIDE SEQUENCE [LARGE SCALE GENOMIC DNA]</scope>
    <source>
        <strain evidence="7 8">SK2B-1</strain>
    </source>
</reference>
<keyword evidence="4" id="KW-0378">Hydrolase</keyword>
<evidence type="ECO:0000256" key="6">
    <source>
        <dbReference type="ARBA" id="ARBA00029466"/>
    </source>
</evidence>
<dbReference type="Proteomes" id="UP000284476">
    <property type="component" value="Unassembled WGS sequence"/>
</dbReference>
<dbReference type="SUPFAM" id="SSF52980">
    <property type="entry name" value="Restriction endonuclease-like"/>
    <property type="match status" value="1"/>
</dbReference>
<evidence type="ECO:0000256" key="1">
    <source>
        <dbReference type="ARBA" id="ARBA00022722"/>
    </source>
</evidence>
<name>A0A443J8K3_9RHOB</name>